<dbReference type="EMBL" id="CP143785">
    <property type="protein sequence ID" value="WVN86088.1"/>
    <property type="molecule type" value="Genomic_DNA"/>
</dbReference>
<feature type="transmembrane region" description="Helical" evidence="9">
    <location>
        <begin position="435"/>
        <end position="453"/>
    </location>
</feature>
<dbReference type="GO" id="GO:0006826">
    <property type="term" value="P:iron ion transport"/>
    <property type="evidence" value="ECO:0007669"/>
    <property type="project" value="UniProtKB-KW"/>
</dbReference>
<dbReference type="GO" id="GO:0022857">
    <property type="term" value="F:transmembrane transporter activity"/>
    <property type="evidence" value="ECO:0007669"/>
    <property type="project" value="InterPro"/>
</dbReference>
<dbReference type="FunFam" id="1.20.1250.20:FF:000284">
    <property type="entry name" value="Siderophore iron transporter mirB"/>
    <property type="match status" value="1"/>
</dbReference>
<dbReference type="GO" id="GO:0010106">
    <property type="term" value="P:cellular response to iron ion starvation"/>
    <property type="evidence" value="ECO:0007669"/>
    <property type="project" value="UniProtKB-ARBA"/>
</dbReference>
<comment type="subcellular location">
    <subcellularLocation>
        <location evidence="1">Membrane</location>
        <topology evidence="1">Multi-pass membrane protein</topology>
    </subcellularLocation>
</comment>
<dbReference type="Pfam" id="PF07690">
    <property type="entry name" value="MFS_1"/>
    <property type="match status" value="1"/>
</dbReference>
<dbReference type="KEGG" id="cdep:91085460"/>
<evidence type="ECO:0000313" key="11">
    <source>
        <dbReference type="Proteomes" id="UP000094043"/>
    </source>
</evidence>
<dbReference type="InterPro" id="IPR011701">
    <property type="entry name" value="MFS"/>
</dbReference>
<reference evidence="10" key="2">
    <citation type="journal article" date="2022" name="Elife">
        <title>Obligate sexual reproduction of a homothallic fungus closely related to the Cryptococcus pathogenic species complex.</title>
        <authorList>
            <person name="Passer A.R."/>
            <person name="Clancey S.A."/>
            <person name="Shea T."/>
            <person name="David-Palma M."/>
            <person name="Averette A.F."/>
            <person name="Boekhout T."/>
            <person name="Porcel B.M."/>
            <person name="Nowrousian M."/>
            <person name="Cuomo C.A."/>
            <person name="Sun S."/>
            <person name="Heitman J."/>
            <person name="Coelho M.A."/>
        </authorList>
    </citation>
    <scope>NUCLEOTIDE SEQUENCE</scope>
    <source>
        <strain evidence="10">CBS 7841</strain>
    </source>
</reference>
<dbReference type="SUPFAM" id="SSF103473">
    <property type="entry name" value="MFS general substrate transporter"/>
    <property type="match status" value="2"/>
</dbReference>
<dbReference type="Gene3D" id="1.20.1250.20">
    <property type="entry name" value="MFS general substrate transporter like domains"/>
    <property type="match status" value="2"/>
</dbReference>
<evidence type="ECO:0000256" key="4">
    <source>
        <dbReference type="ARBA" id="ARBA00022496"/>
    </source>
</evidence>
<feature type="transmembrane region" description="Helical" evidence="9">
    <location>
        <begin position="549"/>
        <end position="567"/>
    </location>
</feature>
<evidence type="ECO:0000256" key="6">
    <source>
        <dbReference type="ARBA" id="ARBA00022989"/>
    </source>
</evidence>
<dbReference type="PANTHER" id="PTHR23501">
    <property type="entry name" value="MAJOR FACILITATOR SUPERFAMILY"/>
    <property type="match status" value="1"/>
</dbReference>
<keyword evidence="5 9" id="KW-0812">Transmembrane</keyword>
<evidence type="ECO:0008006" key="12">
    <source>
        <dbReference type="Google" id="ProtNLM"/>
    </source>
</evidence>
<dbReference type="GeneID" id="91085460"/>
<evidence type="ECO:0000256" key="8">
    <source>
        <dbReference type="ARBA" id="ARBA00023136"/>
    </source>
</evidence>
<dbReference type="GO" id="GO:0005886">
    <property type="term" value="C:plasma membrane"/>
    <property type="evidence" value="ECO:0007669"/>
    <property type="project" value="TreeGrafter"/>
</dbReference>
<keyword evidence="4" id="KW-0406">Ion transport</keyword>
<comment type="similarity">
    <text evidence="2">Belongs to the major facilitator superfamily.</text>
</comment>
<feature type="transmembrane region" description="Helical" evidence="9">
    <location>
        <begin position="113"/>
        <end position="131"/>
    </location>
</feature>
<keyword evidence="11" id="KW-1185">Reference proteome</keyword>
<accession>A0AAJ8JPM8</accession>
<feature type="transmembrane region" description="Helical" evidence="9">
    <location>
        <begin position="473"/>
        <end position="495"/>
    </location>
</feature>
<protein>
    <recommendedName>
        <fullName evidence="12">Siderophore iron transporter MirB</fullName>
    </recommendedName>
</protein>
<keyword evidence="4" id="KW-0410">Iron transport</keyword>
<keyword evidence="6 9" id="KW-1133">Transmembrane helix</keyword>
<sequence>MGLLGLPRNHRSGSPVVNPATEIDVLRASARSILGDLEQQNTSAEETKDASLCEDMDVVEAPDVDAQKGVQNAQAITLTWSKNMFLLYFVNAFQSSITSNLSAYVVSDFESHSLIPVISIVSNVMGAAVYMPLAKALNLWDRSIGFAVMATFATIGLVLSATCTDIAIYCASQVFYTVGFAGMIFAIDVMTVDTSSLGDRGLAFAFTSSPYIITAFAGPAASQHFYDFDWRWAYGLFAIVLPVVATPLCINLYYNKQKAKKRGLLVKAQVSTIVSQTNLRIAVGVFLLAAGLAIFLLPFSLAASSTNEWQTPHIIVLLVVGLLCLIAFGIVERWFSPRPFIPYALLTNRSVLGACLLDLTYQISYSCWNSYFSSYLQVVTGYIAGIFDVVAGIWLIVVGFLIRRTGYYRWLLMVAVPIYILGIGLMIHFRKPGGHFGFIIMCQVFTAFGGTMIDCQQVAVVAAASHNDAAAVLALLGLFGSVGGAIGNSVSGAIWTNTLPKALRSYLPKESLGDWKAIYDSLDTQLSYPVGSETRTAIINAYAEAQSRMLIASISIMALSLIWIFVIKNIRVTDIQQAKGVLF</sequence>
<feature type="transmembrane region" description="Helical" evidence="9">
    <location>
        <begin position="313"/>
        <end position="331"/>
    </location>
</feature>
<dbReference type="FunFam" id="1.20.1250.20:FF:000302">
    <property type="entry name" value="MFS siderochrome iron transporter MirB"/>
    <property type="match status" value="1"/>
</dbReference>
<feature type="transmembrane region" description="Helical" evidence="9">
    <location>
        <begin position="375"/>
        <end position="398"/>
    </location>
</feature>
<dbReference type="AlphaFoldDB" id="A0AAJ8JPM8"/>
<feature type="transmembrane region" description="Helical" evidence="9">
    <location>
        <begin position="143"/>
        <end position="160"/>
    </location>
</feature>
<dbReference type="InterPro" id="IPR036259">
    <property type="entry name" value="MFS_trans_sf"/>
</dbReference>
<keyword evidence="8 9" id="KW-0472">Membrane</keyword>
<dbReference type="Proteomes" id="UP000094043">
    <property type="component" value="Chromosome 2"/>
</dbReference>
<reference evidence="10" key="1">
    <citation type="submission" date="2016-06" db="EMBL/GenBank/DDBJ databases">
        <authorList>
            <person name="Cuomo C."/>
            <person name="Litvintseva A."/>
            <person name="Heitman J."/>
            <person name="Chen Y."/>
            <person name="Sun S."/>
            <person name="Springer D."/>
            <person name="Dromer F."/>
            <person name="Young S."/>
            <person name="Zeng Q."/>
            <person name="Chapman S."/>
            <person name="Gujja S."/>
            <person name="Saif S."/>
            <person name="Birren B."/>
        </authorList>
    </citation>
    <scope>NUCLEOTIDE SEQUENCE</scope>
    <source>
        <strain evidence="10">CBS 7841</strain>
    </source>
</reference>
<reference evidence="10" key="3">
    <citation type="submission" date="2024-01" db="EMBL/GenBank/DDBJ databases">
        <authorList>
            <person name="Coelho M.A."/>
            <person name="David-Palma M."/>
            <person name="Shea T."/>
            <person name="Sun S."/>
            <person name="Cuomo C.A."/>
            <person name="Heitman J."/>
        </authorList>
    </citation>
    <scope>NUCLEOTIDE SEQUENCE</scope>
    <source>
        <strain evidence="10">CBS 7841</strain>
    </source>
</reference>
<gene>
    <name evidence="10" type="ORF">L203_101246</name>
</gene>
<dbReference type="PANTHER" id="PTHR23501:SF55">
    <property type="entry name" value="SIDEROPHORE IRON TRANSPORTER, PUTATIVE (AFU_ORTHOLOGUE AFUA_3G03440)-RELATED"/>
    <property type="match status" value="1"/>
</dbReference>
<feature type="transmembrane region" description="Helical" evidence="9">
    <location>
        <begin position="166"/>
        <end position="189"/>
    </location>
</feature>
<dbReference type="RefSeq" id="XP_066066788.1">
    <property type="nucleotide sequence ID" value="XM_066210691.1"/>
</dbReference>
<feature type="transmembrane region" description="Helical" evidence="9">
    <location>
        <begin position="343"/>
        <end position="363"/>
    </location>
</feature>
<feature type="transmembrane region" description="Helical" evidence="9">
    <location>
        <begin position="85"/>
        <end position="107"/>
    </location>
</feature>
<evidence type="ECO:0000256" key="3">
    <source>
        <dbReference type="ARBA" id="ARBA00022448"/>
    </source>
</evidence>
<evidence type="ECO:0000256" key="2">
    <source>
        <dbReference type="ARBA" id="ARBA00008335"/>
    </source>
</evidence>
<name>A0AAJ8JPM8_9TREE</name>
<evidence type="ECO:0000256" key="5">
    <source>
        <dbReference type="ARBA" id="ARBA00022692"/>
    </source>
</evidence>
<feature type="transmembrane region" description="Helical" evidence="9">
    <location>
        <begin position="281"/>
        <end position="301"/>
    </location>
</feature>
<evidence type="ECO:0000256" key="1">
    <source>
        <dbReference type="ARBA" id="ARBA00004141"/>
    </source>
</evidence>
<evidence type="ECO:0000256" key="7">
    <source>
        <dbReference type="ARBA" id="ARBA00023004"/>
    </source>
</evidence>
<feature type="transmembrane region" description="Helical" evidence="9">
    <location>
        <begin position="232"/>
        <end position="254"/>
    </location>
</feature>
<feature type="transmembrane region" description="Helical" evidence="9">
    <location>
        <begin position="201"/>
        <end position="220"/>
    </location>
</feature>
<feature type="transmembrane region" description="Helical" evidence="9">
    <location>
        <begin position="410"/>
        <end position="429"/>
    </location>
</feature>
<organism evidence="10 11">
    <name type="scientific">Cryptococcus depauperatus CBS 7841</name>
    <dbReference type="NCBI Taxonomy" id="1295531"/>
    <lineage>
        <taxon>Eukaryota</taxon>
        <taxon>Fungi</taxon>
        <taxon>Dikarya</taxon>
        <taxon>Basidiomycota</taxon>
        <taxon>Agaricomycotina</taxon>
        <taxon>Tremellomycetes</taxon>
        <taxon>Tremellales</taxon>
        <taxon>Cryptococcaceae</taxon>
        <taxon>Cryptococcus</taxon>
    </lineage>
</organism>
<evidence type="ECO:0000313" key="10">
    <source>
        <dbReference type="EMBL" id="WVN86088.1"/>
    </source>
</evidence>
<proteinExistence type="inferred from homology"/>
<keyword evidence="3" id="KW-0813">Transport</keyword>
<evidence type="ECO:0000256" key="9">
    <source>
        <dbReference type="SAM" id="Phobius"/>
    </source>
</evidence>
<keyword evidence="7" id="KW-0408">Iron</keyword>